<reference evidence="15 16" key="1">
    <citation type="submission" date="2016-11" db="EMBL/GenBank/DDBJ databases">
        <authorList>
            <person name="Jaros S."/>
            <person name="Januszkiewicz K."/>
            <person name="Wedrychowicz H."/>
        </authorList>
    </citation>
    <scope>NUCLEOTIDE SEQUENCE [LARGE SCALE GENOMIC DNA]</scope>
    <source>
        <strain evidence="15 16">DSM 18119</strain>
    </source>
</reference>
<dbReference type="InterPro" id="IPR008969">
    <property type="entry name" value="CarboxyPept-like_regulatory"/>
</dbReference>
<dbReference type="Pfam" id="PF00593">
    <property type="entry name" value="TonB_dep_Rec_b-barrel"/>
    <property type="match status" value="1"/>
</dbReference>
<evidence type="ECO:0000256" key="5">
    <source>
        <dbReference type="ARBA" id="ARBA00022692"/>
    </source>
</evidence>
<evidence type="ECO:0000259" key="14">
    <source>
        <dbReference type="Pfam" id="PF07715"/>
    </source>
</evidence>
<evidence type="ECO:0000256" key="12">
    <source>
        <dbReference type="RuleBase" id="RU003357"/>
    </source>
</evidence>
<proteinExistence type="inferred from homology"/>
<comment type="subcellular location">
    <subcellularLocation>
        <location evidence="1 11">Cell outer membrane</location>
        <topology evidence="1 11">Multi-pass membrane protein</topology>
    </subcellularLocation>
</comment>
<dbReference type="EMBL" id="FQUU01000010">
    <property type="protein sequence ID" value="SHF43234.1"/>
    <property type="molecule type" value="Genomic_DNA"/>
</dbReference>
<dbReference type="InterPro" id="IPR037066">
    <property type="entry name" value="Plug_dom_sf"/>
</dbReference>
<dbReference type="Proteomes" id="UP000184048">
    <property type="component" value="Unassembled WGS sequence"/>
</dbReference>
<keyword evidence="7" id="KW-0406">Ion transport</keyword>
<feature type="domain" description="TonB-dependent receptor plug" evidence="14">
    <location>
        <begin position="117"/>
        <end position="232"/>
    </location>
</feature>
<dbReference type="Gene3D" id="2.40.170.20">
    <property type="entry name" value="TonB-dependent receptor, beta-barrel domain"/>
    <property type="match status" value="1"/>
</dbReference>
<organism evidence="15 16">
    <name type="scientific">Flavisolibacter ginsengisoli DSM 18119</name>
    <dbReference type="NCBI Taxonomy" id="1121884"/>
    <lineage>
        <taxon>Bacteria</taxon>
        <taxon>Pseudomonadati</taxon>
        <taxon>Bacteroidota</taxon>
        <taxon>Chitinophagia</taxon>
        <taxon>Chitinophagales</taxon>
        <taxon>Chitinophagaceae</taxon>
        <taxon>Flavisolibacter</taxon>
    </lineage>
</organism>
<keyword evidence="3 11" id="KW-1134">Transmembrane beta strand</keyword>
<protein>
    <submittedName>
        <fullName evidence="15">Iron complex outermembrane recepter protein</fullName>
    </submittedName>
</protein>
<evidence type="ECO:0000256" key="6">
    <source>
        <dbReference type="ARBA" id="ARBA00023004"/>
    </source>
</evidence>
<evidence type="ECO:0000313" key="15">
    <source>
        <dbReference type="EMBL" id="SHF43234.1"/>
    </source>
</evidence>
<keyword evidence="2 11" id="KW-0813">Transport</keyword>
<dbReference type="InterPro" id="IPR039426">
    <property type="entry name" value="TonB-dep_rcpt-like"/>
</dbReference>
<dbReference type="SUPFAM" id="SSF56935">
    <property type="entry name" value="Porins"/>
    <property type="match status" value="1"/>
</dbReference>
<keyword evidence="5 11" id="KW-0812">Transmembrane</keyword>
<dbReference type="InterPro" id="IPR036942">
    <property type="entry name" value="Beta-barrel_TonB_sf"/>
</dbReference>
<keyword evidence="16" id="KW-1185">Reference proteome</keyword>
<keyword evidence="8 12" id="KW-0798">TonB box</keyword>
<keyword evidence="4" id="KW-0410">Iron transport</keyword>
<sequence>MKQISIVIIFLFCAVILHAQETLKGKVIDALTRNPLQGASINTIGKGVAFTNEDGLFSMPCDVNNKLTITFLGYEPVEKFVKNCRDELVIEMVPFSHSMEDVEITTTSAQNKSVLYQPASIAKLNTRELKRGTGLYLDDAINANVPGVAMQRRSVSGGQQFNIRGYGNGVRGTNGVSSNFDNQGSKVYLNGIPLTDAEGITIMDDIDFGSIGNVEVTKGPSGTLSGLAIAGVVNLNTIKPEPGITSLGQEVQVGSYGLKRFTTNFQTANEHASLLANYGHQESDGFMSHTASKKQFVNLAGNFQLGPKQSLFTYFGYSKSYDQRGGELTIDQYNNLDYSGNPEYIKRNAHSEVNSFRAGLGHRYQFNKNISNTTTVFGTAMNTNASSAGGWTDKDPVNFGLRSVIDTKFPLNNEVVLSGITGVETQHQYAQTMGYTMVANAADPNGYWVVGAMRSNQSTYTGTSSLFTEWTLSLPREISITAGLGWSNMNIELNDRFYVANSTNPRQYKKSYSNMLSPHIAINKVFNKQLSLYASYSKGYKAPVSSYFFIPATGKLNTSLKPEVGGQFEMGSKGLLFHDKLSYQVAVFDALFSNKMTAVAVPLDGSVTTTAYSYVANGGKQDNKGIEALLKYTAYESYKGFVKAVKPFANFAFSDFTYKDFKFQKFKAGSNNTAVDTVDYSGKDVAGVPRVTFNIGLDVLTSYGFYGNAYYSYKDAMPITSDGKEMTDSYSLLNAKLGLRRMLSNHFDADLYFGVNNITGTQYYYMVFVNQLPDAYLPAPNKANYFGGINLKYNF</sequence>
<dbReference type="InterPro" id="IPR012910">
    <property type="entry name" value="Plug_dom"/>
</dbReference>
<dbReference type="PANTHER" id="PTHR32552:SF81">
    <property type="entry name" value="TONB-DEPENDENT OUTER MEMBRANE RECEPTOR"/>
    <property type="match status" value="1"/>
</dbReference>
<dbReference type="STRING" id="1121884.SAMN02745131_02634"/>
<dbReference type="SUPFAM" id="SSF49464">
    <property type="entry name" value="Carboxypeptidase regulatory domain-like"/>
    <property type="match status" value="1"/>
</dbReference>
<dbReference type="PROSITE" id="PS52016">
    <property type="entry name" value="TONB_DEPENDENT_REC_3"/>
    <property type="match status" value="1"/>
</dbReference>
<comment type="similarity">
    <text evidence="11 12">Belongs to the TonB-dependent receptor family.</text>
</comment>
<evidence type="ECO:0000256" key="7">
    <source>
        <dbReference type="ARBA" id="ARBA00023065"/>
    </source>
</evidence>
<feature type="domain" description="TonB-dependent receptor-like beta-barrel" evidence="13">
    <location>
        <begin position="312"/>
        <end position="758"/>
    </location>
</feature>
<dbReference type="OrthoDB" id="9782587at2"/>
<accession>A0A1M5BL01</accession>
<evidence type="ECO:0000313" key="16">
    <source>
        <dbReference type="Proteomes" id="UP000184048"/>
    </source>
</evidence>
<keyword evidence="6" id="KW-0408">Iron</keyword>
<keyword evidence="10 11" id="KW-0998">Cell outer membrane</keyword>
<evidence type="ECO:0000256" key="4">
    <source>
        <dbReference type="ARBA" id="ARBA00022496"/>
    </source>
</evidence>
<evidence type="ECO:0000256" key="10">
    <source>
        <dbReference type="ARBA" id="ARBA00023237"/>
    </source>
</evidence>
<keyword evidence="9 11" id="KW-0472">Membrane</keyword>
<evidence type="ECO:0000256" key="1">
    <source>
        <dbReference type="ARBA" id="ARBA00004571"/>
    </source>
</evidence>
<evidence type="ECO:0000256" key="2">
    <source>
        <dbReference type="ARBA" id="ARBA00022448"/>
    </source>
</evidence>
<dbReference type="RefSeq" id="WP_072835796.1">
    <property type="nucleotide sequence ID" value="NZ_FQUU01000010.1"/>
</dbReference>
<evidence type="ECO:0000256" key="11">
    <source>
        <dbReference type="PROSITE-ProRule" id="PRU01360"/>
    </source>
</evidence>
<dbReference type="InterPro" id="IPR000531">
    <property type="entry name" value="Beta-barrel_TonB"/>
</dbReference>
<name>A0A1M5BL01_9BACT</name>
<evidence type="ECO:0000256" key="3">
    <source>
        <dbReference type="ARBA" id="ARBA00022452"/>
    </source>
</evidence>
<dbReference type="GO" id="GO:0006826">
    <property type="term" value="P:iron ion transport"/>
    <property type="evidence" value="ECO:0007669"/>
    <property type="project" value="UniProtKB-KW"/>
</dbReference>
<evidence type="ECO:0000256" key="9">
    <source>
        <dbReference type="ARBA" id="ARBA00023136"/>
    </source>
</evidence>
<gene>
    <name evidence="15" type="ORF">SAMN02745131_02634</name>
</gene>
<evidence type="ECO:0000256" key="8">
    <source>
        <dbReference type="ARBA" id="ARBA00023077"/>
    </source>
</evidence>
<dbReference type="Pfam" id="PF13715">
    <property type="entry name" value="CarbopepD_reg_2"/>
    <property type="match status" value="1"/>
</dbReference>
<dbReference type="GO" id="GO:0009279">
    <property type="term" value="C:cell outer membrane"/>
    <property type="evidence" value="ECO:0007669"/>
    <property type="project" value="UniProtKB-SubCell"/>
</dbReference>
<evidence type="ECO:0000259" key="13">
    <source>
        <dbReference type="Pfam" id="PF00593"/>
    </source>
</evidence>
<dbReference type="AlphaFoldDB" id="A0A1M5BL01"/>
<dbReference type="Gene3D" id="2.170.130.10">
    <property type="entry name" value="TonB-dependent receptor, plug domain"/>
    <property type="match status" value="1"/>
</dbReference>
<dbReference type="PANTHER" id="PTHR32552">
    <property type="entry name" value="FERRICHROME IRON RECEPTOR-RELATED"/>
    <property type="match status" value="1"/>
</dbReference>
<dbReference type="Pfam" id="PF07715">
    <property type="entry name" value="Plug"/>
    <property type="match status" value="1"/>
</dbReference>